<dbReference type="HOGENOM" id="CLU_778846_0_0_1"/>
<keyword evidence="2" id="KW-0472">Membrane</keyword>
<dbReference type="Proteomes" id="UP000014978">
    <property type="component" value="Unassembled WGS sequence"/>
</dbReference>
<gene>
    <name evidence="3" type="ORF">SLOPH_550</name>
</gene>
<name>S7W8G9_SPRLO</name>
<reference evidence="4" key="1">
    <citation type="journal article" date="2013" name="PLoS Genet.">
        <title>The genome of Spraguea lophii and the basis of host-microsporidian interactions.</title>
        <authorList>
            <person name="Campbell S.E."/>
            <person name="Williams T.A."/>
            <person name="Yousuf A."/>
            <person name="Soanes D.M."/>
            <person name="Paszkiewicz K.H."/>
            <person name="Williams B.A.P."/>
        </authorList>
    </citation>
    <scope>NUCLEOTIDE SEQUENCE [LARGE SCALE GENOMIC DNA]</scope>
    <source>
        <strain evidence="4">42_110</strain>
    </source>
</reference>
<proteinExistence type="predicted"/>
<feature type="non-terminal residue" evidence="3">
    <location>
        <position position="356"/>
    </location>
</feature>
<protein>
    <submittedName>
        <fullName evidence="3">Uncharacterized protein</fullName>
    </submittedName>
</protein>
<dbReference type="AlphaFoldDB" id="S7W8G9"/>
<accession>S7W8G9</accession>
<evidence type="ECO:0000256" key="2">
    <source>
        <dbReference type="SAM" id="Phobius"/>
    </source>
</evidence>
<dbReference type="VEuPathDB" id="MicrosporidiaDB:SLOPH_550"/>
<evidence type="ECO:0000313" key="4">
    <source>
        <dbReference type="Proteomes" id="UP000014978"/>
    </source>
</evidence>
<keyword evidence="2" id="KW-0812">Transmembrane</keyword>
<dbReference type="InParanoid" id="S7W8G9"/>
<feature type="compositionally biased region" description="Basic residues" evidence="1">
    <location>
        <begin position="47"/>
        <end position="58"/>
    </location>
</feature>
<evidence type="ECO:0000256" key="1">
    <source>
        <dbReference type="SAM" id="MobiDB-lite"/>
    </source>
</evidence>
<sequence length="356" mass="42161">MVRYILSYKYLNINKIQLIIYALMHCINLTINSFFFSKFMGTKMHSRSLIKKQRRRSVNRNNNRQNKNTKEDDIRKKTQNKINKSIKQPTTMDNNSDKEEIITTITLQEKEQLINTFNLENNDDTIKAKIREYLMTNKYHSAILKLSIPHNNIIISINIAYSLLKQNISNISNECIMFNVLFILKNIIKYNLLSYITENQLTQIFSTVENFLSTKHTITHLTTYMYLEKIYKYIKNIVDLNTSNTFLSDAYISLLYKILLKTSKINSNIKIAIINYAIKNNDRLLFSILEYILDNYIDENKNILYDNFKINNKTYDKEENDNNICDDSKTINKITTIRNINNIDFISHIIILFLEQ</sequence>
<organism evidence="3 4">
    <name type="scientific">Spraguea lophii (strain 42_110)</name>
    <name type="common">Microsporidian parasite</name>
    <dbReference type="NCBI Taxonomy" id="1358809"/>
    <lineage>
        <taxon>Eukaryota</taxon>
        <taxon>Fungi</taxon>
        <taxon>Fungi incertae sedis</taxon>
        <taxon>Microsporidia</taxon>
        <taxon>Spragueidae</taxon>
        <taxon>Spraguea</taxon>
    </lineage>
</organism>
<feature type="transmembrane region" description="Helical" evidence="2">
    <location>
        <begin position="16"/>
        <end position="37"/>
    </location>
</feature>
<keyword evidence="4" id="KW-1185">Reference proteome</keyword>
<evidence type="ECO:0000313" key="3">
    <source>
        <dbReference type="EMBL" id="EPR78037.1"/>
    </source>
</evidence>
<comment type="caution">
    <text evidence="3">The sequence shown here is derived from an EMBL/GenBank/DDBJ whole genome shotgun (WGS) entry which is preliminary data.</text>
</comment>
<feature type="region of interest" description="Disordered" evidence="1">
    <location>
        <begin position="47"/>
        <end position="94"/>
    </location>
</feature>
<dbReference type="EMBL" id="ATCN01001082">
    <property type="protein sequence ID" value="EPR78037.1"/>
    <property type="molecule type" value="Genomic_DNA"/>
</dbReference>
<keyword evidence="2" id="KW-1133">Transmembrane helix</keyword>
<feature type="compositionally biased region" description="Polar residues" evidence="1">
    <location>
        <begin position="80"/>
        <end position="94"/>
    </location>
</feature>